<dbReference type="SUPFAM" id="SSF117892">
    <property type="entry name" value="Band 7/SPFH domain"/>
    <property type="match status" value="1"/>
</dbReference>
<dbReference type="EMBL" id="JAKKPZ010000023">
    <property type="protein sequence ID" value="KAI1711107.1"/>
    <property type="molecule type" value="Genomic_DNA"/>
</dbReference>
<dbReference type="InterPro" id="IPR001972">
    <property type="entry name" value="Stomatin_HflK_fam"/>
</dbReference>
<dbReference type="PRINTS" id="PR00721">
    <property type="entry name" value="STOMATIN"/>
</dbReference>
<feature type="domain" description="Band 7" evidence="4">
    <location>
        <begin position="43"/>
        <end position="201"/>
    </location>
</feature>
<dbReference type="Pfam" id="PF16200">
    <property type="entry name" value="Band_7_C"/>
    <property type="match status" value="1"/>
</dbReference>
<sequence length="347" mass="38504">MLPSSKRFSTVAVALLRNTPALRTALPISNIKCRQYSDTATNTIINFVPQQQAWVVERMGKFYKILEPGVNFLLPIIDKIGYVHSLKEIAIEIPKQEAITVDNVQLHFDAVLYSRVTDAYAASYGVEDPLFAITQLAQTTMRSEVGKINLDTIFKERQALNVAIVEAMNTAAKPWGIVCLRYEIRTITMPEEIQKAMRMQVEAERKKRATILESEGNRQSNMNVAEGEKQARILRSEADMQEQINSATGVARAILLEAEARKEALNKISDALNKTGGSNAASLLVAEQYVKAFKNLAKNSNTLIMPANVNDVSQMVTQAMAVYNTISKNPMAAAAEPNNARRITDEK</sequence>
<dbReference type="Pfam" id="PF01145">
    <property type="entry name" value="Band_7"/>
    <property type="match status" value="1"/>
</dbReference>
<dbReference type="PANTHER" id="PTHR43327">
    <property type="entry name" value="STOMATIN-LIKE PROTEIN 2, MITOCHONDRIAL"/>
    <property type="match status" value="1"/>
</dbReference>
<gene>
    <name evidence="5" type="ORF">DdX_10354</name>
</gene>
<dbReference type="AlphaFoldDB" id="A0AAD4MY31"/>
<evidence type="ECO:0000256" key="3">
    <source>
        <dbReference type="ARBA" id="ARBA00023128"/>
    </source>
</evidence>
<evidence type="ECO:0000256" key="1">
    <source>
        <dbReference type="ARBA" id="ARBA00004173"/>
    </source>
</evidence>
<dbReference type="InterPro" id="IPR001107">
    <property type="entry name" value="Band_7"/>
</dbReference>
<dbReference type="InterPro" id="IPR050710">
    <property type="entry name" value="Band7/mec-2_domain"/>
</dbReference>
<proteinExistence type="inferred from homology"/>
<evidence type="ECO:0000313" key="5">
    <source>
        <dbReference type="EMBL" id="KAI1711107.1"/>
    </source>
</evidence>
<dbReference type="Gene3D" id="3.30.479.30">
    <property type="entry name" value="Band 7 domain"/>
    <property type="match status" value="1"/>
</dbReference>
<evidence type="ECO:0000313" key="6">
    <source>
        <dbReference type="Proteomes" id="UP001201812"/>
    </source>
</evidence>
<keyword evidence="6" id="KW-1185">Reference proteome</keyword>
<dbReference type="GO" id="GO:0007005">
    <property type="term" value="P:mitochondrion organization"/>
    <property type="evidence" value="ECO:0007669"/>
    <property type="project" value="TreeGrafter"/>
</dbReference>
<dbReference type="CDD" id="cd08829">
    <property type="entry name" value="SPFH_paraslipin"/>
    <property type="match status" value="1"/>
</dbReference>
<dbReference type="SMART" id="SM00244">
    <property type="entry name" value="PHB"/>
    <property type="match status" value="1"/>
</dbReference>
<dbReference type="GO" id="GO:0005739">
    <property type="term" value="C:mitochondrion"/>
    <property type="evidence" value="ECO:0007669"/>
    <property type="project" value="UniProtKB-SubCell"/>
</dbReference>
<comment type="subcellular location">
    <subcellularLocation>
        <location evidence="1">Mitochondrion</location>
    </subcellularLocation>
</comment>
<accession>A0AAD4MY31</accession>
<organism evidence="5 6">
    <name type="scientific">Ditylenchus destructor</name>
    <dbReference type="NCBI Taxonomy" id="166010"/>
    <lineage>
        <taxon>Eukaryota</taxon>
        <taxon>Metazoa</taxon>
        <taxon>Ecdysozoa</taxon>
        <taxon>Nematoda</taxon>
        <taxon>Chromadorea</taxon>
        <taxon>Rhabditida</taxon>
        <taxon>Tylenchina</taxon>
        <taxon>Tylenchomorpha</taxon>
        <taxon>Sphaerularioidea</taxon>
        <taxon>Anguinidae</taxon>
        <taxon>Anguininae</taxon>
        <taxon>Ditylenchus</taxon>
    </lineage>
</organism>
<comment type="caution">
    <text evidence="5">The sequence shown here is derived from an EMBL/GenBank/DDBJ whole genome shotgun (WGS) entry which is preliminary data.</text>
</comment>
<keyword evidence="3" id="KW-0496">Mitochondrion</keyword>
<reference evidence="5" key="1">
    <citation type="submission" date="2022-01" db="EMBL/GenBank/DDBJ databases">
        <title>Genome Sequence Resource for Two Populations of Ditylenchus destructor, the Migratory Endoparasitic Phytonematode.</title>
        <authorList>
            <person name="Zhang H."/>
            <person name="Lin R."/>
            <person name="Xie B."/>
        </authorList>
    </citation>
    <scope>NUCLEOTIDE SEQUENCE</scope>
    <source>
        <strain evidence="5">BazhouSP</strain>
    </source>
</reference>
<protein>
    <submittedName>
        <fullName evidence="5">SPFH domain / band 7 family domain-containing protein</fullName>
    </submittedName>
</protein>
<evidence type="ECO:0000259" key="4">
    <source>
        <dbReference type="SMART" id="SM00244"/>
    </source>
</evidence>
<dbReference type="Proteomes" id="UP001201812">
    <property type="component" value="Unassembled WGS sequence"/>
</dbReference>
<evidence type="ECO:0000256" key="2">
    <source>
        <dbReference type="ARBA" id="ARBA00008164"/>
    </source>
</evidence>
<dbReference type="FunFam" id="3.30.479.30:FF:000004">
    <property type="entry name" value="Putative membrane protease family, stomatin"/>
    <property type="match status" value="1"/>
</dbReference>
<dbReference type="PANTHER" id="PTHR43327:SF10">
    <property type="entry name" value="STOMATIN-LIKE PROTEIN 2, MITOCHONDRIAL"/>
    <property type="match status" value="1"/>
</dbReference>
<dbReference type="InterPro" id="IPR036013">
    <property type="entry name" value="Band_7/SPFH_dom_sf"/>
</dbReference>
<comment type="similarity">
    <text evidence="2">Belongs to the band 7/mec-2 family.</text>
</comment>
<dbReference type="GO" id="GO:0009898">
    <property type="term" value="C:cytoplasmic side of plasma membrane"/>
    <property type="evidence" value="ECO:0007669"/>
    <property type="project" value="UniProtKB-ARBA"/>
</dbReference>
<name>A0AAD4MY31_9BILA</name>
<dbReference type="InterPro" id="IPR032435">
    <property type="entry name" value="STML2-like_C"/>
</dbReference>